<evidence type="ECO:0000313" key="5">
    <source>
        <dbReference type="Proteomes" id="UP000032683"/>
    </source>
</evidence>
<protein>
    <submittedName>
        <fullName evidence="4">Peptidase/protease C56/PfpI</fullName>
    </submittedName>
</protein>
<feature type="compositionally biased region" description="Polar residues" evidence="2">
    <location>
        <begin position="1"/>
        <end position="17"/>
    </location>
</feature>
<dbReference type="PANTHER" id="PTHR42733:SF12">
    <property type="entry name" value="PROTEINASE"/>
    <property type="match status" value="1"/>
</dbReference>
<dbReference type="GO" id="GO:0008233">
    <property type="term" value="F:peptidase activity"/>
    <property type="evidence" value="ECO:0007669"/>
    <property type="project" value="UniProtKB-KW"/>
</dbReference>
<dbReference type="Proteomes" id="UP000032683">
    <property type="component" value="Unassembled WGS sequence"/>
</dbReference>
<organism evidence="4 5">
    <name type="scientific">Komagataeibacter xylinus NBRC 13693</name>
    <dbReference type="NCBI Taxonomy" id="1234668"/>
    <lineage>
        <taxon>Bacteria</taxon>
        <taxon>Pseudomonadati</taxon>
        <taxon>Pseudomonadota</taxon>
        <taxon>Alphaproteobacteria</taxon>
        <taxon>Acetobacterales</taxon>
        <taxon>Acetobacteraceae</taxon>
        <taxon>Komagataeibacter</taxon>
    </lineage>
</organism>
<accession>A0A0D6QB94</accession>
<name>A0A0D6QB94_KOMXY</name>
<feature type="compositionally biased region" description="Basic and acidic residues" evidence="2">
    <location>
        <begin position="25"/>
        <end position="37"/>
    </location>
</feature>
<sequence length="226" mass="24306">MANHVFNTVPAQDNMPPTSGAMPAHDARTHPDAERHGGTRRAPLDGRTIAILATNGVEEVELTEPVAALQQAGAQTVLVSPTHGYIQAMKADVNPTHRYQVDMLVAQAHARNFDGLVLPGGTTSPDHLRMDEDAVRFVREFVQASKPIAAICHGPWTLINANGVRGHRMTSWPSLRADLTNAGAHWVDEEVVSDGTLVTSRNPHDLKAFCPAIVALFAAAPHHAPQ</sequence>
<dbReference type="Gene3D" id="3.40.50.880">
    <property type="match status" value="1"/>
</dbReference>
<dbReference type="InterPro" id="IPR006286">
    <property type="entry name" value="C56_PfpI-like"/>
</dbReference>
<feature type="region of interest" description="Disordered" evidence="2">
    <location>
        <begin position="1"/>
        <end position="44"/>
    </location>
</feature>
<feature type="domain" description="DJ-1/PfpI" evidence="3">
    <location>
        <begin position="48"/>
        <end position="215"/>
    </location>
</feature>
<proteinExistence type="inferred from homology"/>
<comment type="similarity">
    <text evidence="1">Belongs to the peptidase C56 family.</text>
</comment>
<evidence type="ECO:0000256" key="1">
    <source>
        <dbReference type="ARBA" id="ARBA00008542"/>
    </source>
</evidence>
<gene>
    <name evidence="4" type="ORF">Gxy13693_040_049</name>
</gene>
<dbReference type="Pfam" id="PF01965">
    <property type="entry name" value="DJ-1_PfpI"/>
    <property type="match status" value="1"/>
</dbReference>
<dbReference type="RefSeq" id="WP_082071184.1">
    <property type="nucleotide sequence ID" value="NZ_BANJ01000040.1"/>
</dbReference>
<dbReference type="GO" id="GO:0006508">
    <property type="term" value="P:proteolysis"/>
    <property type="evidence" value="ECO:0007669"/>
    <property type="project" value="UniProtKB-KW"/>
</dbReference>
<dbReference type="InterPro" id="IPR002818">
    <property type="entry name" value="DJ-1/PfpI"/>
</dbReference>
<evidence type="ECO:0000259" key="3">
    <source>
        <dbReference type="Pfam" id="PF01965"/>
    </source>
</evidence>
<evidence type="ECO:0000313" key="4">
    <source>
        <dbReference type="EMBL" id="GAO00102.1"/>
    </source>
</evidence>
<dbReference type="InterPro" id="IPR029062">
    <property type="entry name" value="Class_I_gatase-like"/>
</dbReference>
<dbReference type="PANTHER" id="PTHR42733">
    <property type="entry name" value="DJ-1 PROTEIN"/>
    <property type="match status" value="1"/>
</dbReference>
<dbReference type="PROSITE" id="PS51276">
    <property type="entry name" value="PEPTIDASE_C56_PFPI"/>
    <property type="match status" value="1"/>
</dbReference>
<reference evidence="4 5" key="1">
    <citation type="submission" date="2012-11" db="EMBL/GenBank/DDBJ databases">
        <title>Whole genome sequence of Gluconacetobacter xylinus NBRC 13693.</title>
        <authorList>
            <person name="Azuma Y."/>
            <person name="Higashiura N."/>
            <person name="Hirakawa H."/>
            <person name="Matsushita K."/>
        </authorList>
    </citation>
    <scope>NUCLEOTIDE SEQUENCE [LARGE SCALE GENOMIC DNA]</scope>
    <source>
        <strain evidence="4 5">NBRC 13693</strain>
    </source>
</reference>
<dbReference type="NCBIfam" id="TIGR01382">
    <property type="entry name" value="PfpI"/>
    <property type="match status" value="1"/>
</dbReference>
<dbReference type="AlphaFoldDB" id="A0A0D6QB94"/>
<keyword evidence="4" id="KW-0645">Protease</keyword>
<comment type="caution">
    <text evidence="4">The sequence shown here is derived from an EMBL/GenBank/DDBJ whole genome shotgun (WGS) entry which is preliminary data.</text>
</comment>
<dbReference type="CDD" id="cd03134">
    <property type="entry name" value="GATase1_PfpI_like"/>
    <property type="match status" value="1"/>
</dbReference>
<evidence type="ECO:0000256" key="2">
    <source>
        <dbReference type="SAM" id="MobiDB-lite"/>
    </source>
</evidence>
<dbReference type="EMBL" id="BANJ01000040">
    <property type="protein sequence ID" value="GAO00102.1"/>
    <property type="molecule type" value="Genomic_DNA"/>
</dbReference>
<keyword evidence="4" id="KW-0378">Hydrolase</keyword>
<dbReference type="SUPFAM" id="SSF52317">
    <property type="entry name" value="Class I glutamine amidotransferase-like"/>
    <property type="match status" value="1"/>
</dbReference>